<proteinExistence type="predicted"/>
<sequence length="118" mass="13311">MGKHLLGVPMESQPSKLVGSRGSRNQYFDFDKLGEVETSDGHTAENSNTQYDETWQSKFFEDLFNFTIPYHISVVETKDGIVSVASAFAGHQEGNALHCLAIFLYMVDFLIHGNLIHW</sequence>
<dbReference type="EMBL" id="JASCZI010272133">
    <property type="protein sequence ID" value="MED6220468.1"/>
    <property type="molecule type" value="Genomic_DNA"/>
</dbReference>
<organism evidence="2 3">
    <name type="scientific">Stylosanthes scabra</name>
    <dbReference type="NCBI Taxonomy" id="79078"/>
    <lineage>
        <taxon>Eukaryota</taxon>
        <taxon>Viridiplantae</taxon>
        <taxon>Streptophyta</taxon>
        <taxon>Embryophyta</taxon>
        <taxon>Tracheophyta</taxon>
        <taxon>Spermatophyta</taxon>
        <taxon>Magnoliopsida</taxon>
        <taxon>eudicotyledons</taxon>
        <taxon>Gunneridae</taxon>
        <taxon>Pentapetalae</taxon>
        <taxon>rosids</taxon>
        <taxon>fabids</taxon>
        <taxon>Fabales</taxon>
        <taxon>Fabaceae</taxon>
        <taxon>Papilionoideae</taxon>
        <taxon>50 kb inversion clade</taxon>
        <taxon>dalbergioids sensu lato</taxon>
        <taxon>Dalbergieae</taxon>
        <taxon>Pterocarpus clade</taxon>
        <taxon>Stylosanthes</taxon>
    </lineage>
</organism>
<dbReference type="Proteomes" id="UP001341840">
    <property type="component" value="Unassembled WGS sequence"/>
</dbReference>
<feature type="region of interest" description="Disordered" evidence="1">
    <location>
        <begin position="1"/>
        <end position="23"/>
    </location>
</feature>
<reference evidence="2 3" key="1">
    <citation type="journal article" date="2023" name="Plants (Basel)">
        <title>Bridging the Gap: Combining Genomics and Transcriptomics Approaches to Understand Stylosanthes scabra, an Orphan Legume from the Brazilian Caatinga.</title>
        <authorList>
            <person name="Ferreira-Neto J.R.C."/>
            <person name="da Silva M.D."/>
            <person name="Binneck E."/>
            <person name="de Melo N.F."/>
            <person name="da Silva R.H."/>
            <person name="de Melo A.L.T.M."/>
            <person name="Pandolfi V."/>
            <person name="Bustamante F.O."/>
            <person name="Brasileiro-Vidal A.C."/>
            <person name="Benko-Iseppon A.M."/>
        </authorList>
    </citation>
    <scope>NUCLEOTIDE SEQUENCE [LARGE SCALE GENOMIC DNA]</scope>
    <source>
        <tissue evidence="2">Leaves</tissue>
    </source>
</reference>
<evidence type="ECO:0000256" key="1">
    <source>
        <dbReference type="SAM" id="MobiDB-lite"/>
    </source>
</evidence>
<accession>A0ABU6ZET8</accession>
<evidence type="ECO:0000313" key="2">
    <source>
        <dbReference type="EMBL" id="MED6220468.1"/>
    </source>
</evidence>
<protein>
    <submittedName>
        <fullName evidence="2">Uncharacterized protein</fullName>
    </submittedName>
</protein>
<comment type="caution">
    <text evidence="2">The sequence shown here is derived from an EMBL/GenBank/DDBJ whole genome shotgun (WGS) entry which is preliminary data.</text>
</comment>
<name>A0ABU6ZET8_9FABA</name>
<keyword evidence="3" id="KW-1185">Reference proteome</keyword>
<evidence type="ECO:0000313" key="3">
    <source>
        <dbReference type="Proteomes" id="UP001341840"/>
    </source>
</evidence>
<gene>
    <name evidence="2" type="ORF">PIB30_045103</name>
</gene>